<reference evidence="1 2" key="1">
    <citation type="submission" date="2013-09" db="EMBL/GenBank/DDBJ databases">
        <title>Corchorus capsularis genome sequencing.</title>
        <authorList>
            <person name="Alam M."/>
            <person name="Haque M.S."/>
            <person name="Islam M.S."/>
            <person name="Emdad E.M."/>
            <person name="Islam M.M."/>
            <person name="Ahmed B."/>
            <person name="Halim A."/>
            <person name="Hossen Q.M.M."/>
            <person name="Hossain M.Z."/>
            <person name="Ahmed R."/>
            <person name="Khan M.M."/>
            <person name="Islam R."/>
            <person name="Rashid M.M."/>
            <person name="Khan S.A."/>
            <person name="Rahman M.S."/>
            <person name="Alam M."/>
        </authorList>
    </citation>
    <scope>NUCLEOTIDE SEQUENCE [LARGE SCALE GENOMIC DNA]</scope>
    <source>
        <strain evidence="2">cv. CVL-1</strain>
        <tissue evidence="1">Whole seedling</tissue>
    </source>
</reference>
<protein>
    <submittedName>
        <fullName evidence="1">Uncharacterized protein</fullName>
    </submittedName>
</protein>
<accession>A0A1R3JQA7</accession>
<gene>
    <name evidence="1" type="ORF">CCACVL1_04697</name>
</gene>
<dbReference type="EMBL" id="AWWV01007295">
    <property type="protein sequence ID" value="OMO97033.1"/>
    <property type="molecule type" value="Genomic_DNA"/>
</dbReference>
<name>A0A1R3JQA7_COCAP</name>
<dbReference type="Proteomes" id="UP000188268">
    <property type="component" value="Unassembled WGS sequence"/>
</dbReference>
<dbReference type="Gramene" id="OMO97033">
    <property type="protein sequence ID" value="OMO97033"/>
    <property type="gene ID" value="CCACVL1_04697"/>
</dbReference>
<proteinExistence type="predicted"/>
<comment type="caution">
    <text evidence="1">The sequence shown here is derived from an EMBL/GenBank/DDBJ whole genome shotgun (WGS) entry which is preliminary data.</text>
</comment>
<evidence type="ECO:0000313" key="1">
    <source>
        <dbReference type="EMBL" id="OMO97033.1"/>
    </source>
</evidence>
<sequence length="47" mass="5418">MTRVHYNTSNYIKPTTLKKHCLISITKSDKSGEIEFVKETIVGDYDL</sequence>
<evidence type="ECO:0000313" key="2">
    <source>
        <dbReference type="Proteomes" id="UP000188268"/>
    </source>
</evidence>
<organism evidence="1 2">
    <name type="scientific">Corchorus capsularis</name>
    <name type="common">Jute</name>
    <dbReference type="NCBI Taxonomy" id="210143"/>
    <lineage>
        <taxon>Eukaryota</taxon>
        <taxon>Viridiplantae</taxon>
        <taxon>Streptophyta</taxon>
        <taxon>Embryophyta</taxon>
        <taxon>Tracheophyta</taxon>
        <taxon>Spermatophyta</taxon>
        <taxon>Magnoliopsida</taxon>
        <taxon>eudicotyledons</taxon>
        <taxon>Gunneridae</taxon>
        <taxon>Pentapetalae</taxon>
        <taxon>rosids</taxon>
        <taxon>malvids</taxon>
        <taxon>Malvales</taxon>
        <taxon>Malvaceae</taxon>
        <taxon>Grewioideae</taxon>
        <taxon>Apeibeae</taxon>
        <taxon>Corchorus</taxon>
    </lineage>
</organism>
<keyword evidence="2" id="KW-1185">Reference proteome</keyword>
<dbReference type="AlphaFoldDB" id="A0A1R3JQA7"/>